<feature type="domain" description="Carboxymuconolactone decarboxylase-like" evidence="1">
    <location>
        <begin position="58"/>
        <end position="124"/>
    </location>
</feature>
<dbReference type="PANTHER" id="PTHR34846:SF5">
    <property type="entry name" value="CARBOXYMUCONOLACTONE DECARBOXYLASE-LIKE DOMAIN-CONTAINING PROTEIN"/>
    <property type="match status" value="1"/>
</dbReference>
<dbReference type="Proteomes" id="UP001165524">
    <property type="component" value="Unassembled WGS sequence"/>
</dbReference>
<dbReference type="Pfam" id="PF02627">
    <property type="entry name" value="CMD"/>
    <property type="match status" value="1"/>
</dbReference>
<dbReference type="InterPro" id="IPR029032">
    <property type="entry name" value="AhpD-like"/>
</dbReference>
<proteinExistence type="predicted"/>
<evidence type="ECO:0000259" key="1">
    <source>
        <dbReference type="Pfam" id="PF02627"/>
    </source>
</evidence>
<dbReference type="Gene3D" id="1.20.1290.10">
    <property type="entry name" value="AhpD-like"/>
    <property type="match status" value="1"/>
</dbReference>
<reference evidence="2" key="1">
    <citation type="submission" date="2022-04" db="EMBL/GenBank/DDBJ databases">
        <title>Alcanivorax sp. CY1518 draft genome sequence.</title>
        <authorList>
            <person name="Zhao G."/>
            <person name="An M."/>
        </authorList>
    </citation>
    <scope>NUCLEOTIDE SEQUENCE</scope>
    <source>
        <strain evidence="2">CY1518</strain>
    </source>
</reference>
<dbReference type="SUPFAM" id="SSF69118">
    <property type="entry name" value="AhpD-like"/>
    <property type="match status" value="1"/>
</dbReference>
<comment type="caution">
    <text evidence="2">The sequence shown here is derived from an EMBL/GenBank/DDBJ whole genome shotgun (WGS) entry which is preliminary data.</text>
</comment>
<evidence type="ECO:0000313" key="2">
    <source>
        <dbReference type="EMBL" id="MCK0536758.1"/>
    </source>
</evidence>
<dbReference type="RefSeq" id="WP_246948462.1">
    <property type="nucleotide sequence ID" value="NZ_JALKII010000002.1"/>
</dbReference>
<dbReference type="InterPro" id="IPR003779">
    <property type="entry name" value="CMD-like"/>
</dbReference>
<keyword evidence="3" id="KW-1185">Reference proteome</keyword>
<name>A0ABT0E4L0_9GAMM</name>
<evidence type="ECO:0000313" key="3">
    <source>
        <dbReference type="Proteomes" id="UP001165524"/>
    </source>
</evidence>
<dbReference type="PANTHER" id="PTHR34846">
    <property type="entry name" value="4-CARBOXYMUCONOLACTONE DECARBOXYLASE FAMILY PROTEIN (AFU_ORTHOLOGUE AFUA_6G11590)"/>
    <property type="match status" value="1"/>
</dbReference>
<sequence length="214" mass="24570">MSADLLYPPGGWAEPSQPRLTPQTVAQRGVLFRTVGRVSRLFGRPELPNVFPLLHHNPRLFWGWLFFASRLMPWGKLPAPARELMILRIAWLCRCRYEWGQHVELAERAGVSDRELVAVTRGPDAFDDPALRPLIQACDDLYHRDCLSDDTWRALKKQHSDSLMLEIMMLAGHYRMLAGVLLSAGLMLEPRMEENLQQFHARVAHLVQQPEQSL</sequence>
<gene>
    <name evidence="2" type="ORF">MU846_03475</name>
</gene>
<protein>
    <submittedName>
        <fullName evidence="2">Carboxymuconolactone decarboxylase family protein</fullName>
    </submittedName>
</protein>
<organism evidence="2 3">
    <name type="scientific">Alcanivorax quisquiliarum</name>
    <dbReference type="NCBI Taxonomy" id="2933565"/>
    <lineage>
        <taxon>Bacteria</taxon>
        <taxon>Pseudomonadati</taxon>
        <taxon>Pseudomonadota</taxon>
        <taxon>Gammaproteobacteria</taxon>
        <taxon>Oceanospirillales</taxon>
        <taxon>Alcanivoracaceae</taxon>
        <taxon>Alcanivorax</taxon>
    </lineage>
</organism>
<dbReference type="EMBL" id="JALKII010000002">
    <property type="protein sequence ID" value="MCK0536758.1"/>
    <property type="molecule type" value="Genomic_DNA"/>
</dbReference>
<accession>A0ABT0E4L0</accession>